<dbReference type="KEGG" id="ohi:H8790_06820"/>
<keyword evidence="2" id="KW-0812">Transmembrane</keyword>
<organism evidence="4 5">
    <name type="scientific">Oscillibacter hominis</name>
    <dbReference type="NCBI Taxonomy" id="2763056"/>
    <lineage>
        <taxon>Bacteria</taxon>
        <taxon>Bacillati</taxon>
        <taxon>Bacillota</taxon>
        <taxon>Clostridia</taxon>
        <taxon>Eubacteriales</taxon>
        <taxon>Oscillospiraceae</taxon>
        <taxon>Oscillibacter</taxon>
    </lineage>
</organism>
<evidence type="ECO:0000259" key="3">
    <source>
        <dbReference type="Pfam" id="PF01551"/>
    </source>
</evidence>
<dbReference type="Proteomes" id="UP000515960">
    <property type="component" value="Chromosome"/>
</dbReference>
<protein>
    <submittedName>
        <fullName evidence="4">M23 family metallopeptidase</fullName>
    </submittedName>
</protein>
<feature type="region of interest" description="Disordered" evidence="1">
    <location>
        <begin position="13"/>
        <end position="32"/>
    </location>
</feature>
<proteinExistence type="predicted"/>
<feature type="compositionally biased region" description="Polar residues" evidence="1">
    <location>
        <begin position="155"/>
        <end position="181"/>
    </location>
</feature>
<evidence type="ECO:0000313" key="4">
    <source>
        <dbReference type="EMBL" id="QNL45702.1"/>
    </source>
</evidence>
<name>A0A7G9B821_9FIRM</name>
<feature type="domain" description="M23ase beta-sheet core" evidence="3">
    <location>
        <begin position="230"/>
        <end position="325"/>
    </location>
</feature>
<keyword evidence="2" id="KW-1133">Transmembrane helix</keyword>
<dbReference type="PANTHER" id="PTHR21666">
    <property type="entry name" value="PEPTIDASE-RELATED"/>
    <property type="match status" value="1"/>
</dbReference>
<accession>A0A7G9B821</accession>
<dbReference type="InterPro" id="IPR050570">
    <property type="entry name" value="Cell_wall_metabolism_enzyme"/>
</dbReference>
<gene>
    <name evidence="4" type="ORF">H8790_06820</name>
</gene>
<dbReference type="Gene3D" id="2.70.70.10">
    <property type="entry name" value="Glucose Permease (Domain IIA)"/>
    <property type="match status" value="1"/>
</dbReference>
<evidence type="ECO:0000256" key="1">
    <source>
        <dbReference type="SAM" id="MobiDB-lite"/>
    </source>
</evidence>
<feature type="compositionally biased region" description="Basic residues" evidence="1">
    <location>
        <begin position="13"/>
        <end position="25"/>
    </location>
</feature>
<dbReference type="SUPFAM" id="SSF51261">
    <property type="entry name" value="Duplicated hybrid motif"/>
    <property type="match status" value="1"/>
</dbReference>
<keyword evidence="5" id="KW-1185">Reference proteome</keyword>
<dbReference type="InterPro" id="IPR011055">
    <property type="entry name" value="Dup_hybrid_motif"/>
</dbReference>
<dbReference type="AlphaFoldDB" id="A0A7G9B821"/>
<feature type="transmembrane region" description="Helical" evidence="2">
    <location>
        <begin position="37"/>
        <end position="57"/>
    </location>
</feature>
<evidence type="ECO:0000256" key="2">
    <source>
        <dbReference type="SAM" id="Phobius"/>
    </source>
</evidence>
<feature type="region of interest" description="Disordered" evidence="1">
    <location>
        <begin position="148"/>
        <end position="181"/>
    </location>
</feature>
<evidence type="ECO:0000313" key="5">
    <source>
        <dbReference type="Proteomes" id="UP000515960"/>
    </source>
</evidence>
<dbReference type="Pfam" id="PF01551">
    <property type="entry name" value="Peptidase_M23"/>
    <property type="match status" value="1"/>
</dbReference>
<keyword evidence="2" id="KW-0472">Membrane</keyword>
<dbReference type="InterPro" id="IPR016047">
    <property type="entry name" value="M23ase_b-sheet_dom"/>
</dbReference>
<dbReference type="PANTHER" id="PTHR21666:SF270">
    <property type="entry name" value="MUREIN HYDROLASE ACTIVATOR ENVC"/>
    <property type="match status" value="1"/>
</dbReference>
<sequence length="332" mass="35706">MTAGKIGTQISRYSKRKATYSRQRKGSSMGKKERQHLTQLAVCAAIFFSMVVIKLVLPQRMVQLRETLNSVMEQNMDVKAVFSAVGRGISGEQGLSGTLEEVYQAVFHPQDGEAVETAAWDLGLEDTQTLLNQSAQGWQPASWRVEAGKTEEGTENGTQTPPESAQPVESSETTGEASGQATVSQLVCTNLPEGVRMEQAVLDFSYCSPIVGVLSSSFGYREHPIEGEERFHYGVDLAADTGTAVGCFADGTVTAVGESSSLGKYVTVAHENGYSTLYAHCSKTVVNSGASVTRGEKIAEVGETGMATGPHLHFELHNGSEYLNPIYYVTLS</sequence>
<dbReference type="CDD" id="cd12797">
    <property type="entry name" value="M23_peptidase"/>
    <property type="match status" value="1"/>
</dbReference>
<reference evidence="4 5" key="1">
    <citation type="submission" date="2020-08" db="EMBL/GenBank/DDBJ databases">
        <authorList>
            <person name="Liu C."/>
            <person name="Sun Q."/>
        </authorList>
    </citation>
    <scope>NUCLEOTIDE SEQUENCE [LARGE SCALE GENOMIC DNA]</scope>
    <source>
        <strain evidence="4 5">NSJ-62</strain>
    </source>
</reference>
<dbReference type="EMBL" id="CP060490">
    <property type="protein sequence ID" value="QNL45702.1"/>
    <property type="molecule type" value="Genomic_DNA"/>
</dbReference>
<dbReference type="GO" id="GO:0004222">
    <property type="term" value="F:metalloendopeptidase activity"/>
    <property type="evidence" value="ECO:0007669"/>
    <property type="project" value="TreeGrafter"/>
</dbReference>